<dbReference type="GO" id="GO:0005737">
    <property type="term" value="C:cytoplasm"/>
    <property type="evidence" value="ECO:0007669"/>
    <property type="project" value="TreeGrafter"/>
</dbReference>
<organism evidence="3 4">
    <name type="scientific">Streptomyces rubrogriseus</name>
    <dbReference type="NCBI Taxonomy" id="194673"/>
    <lineage>
        <taxon>Bacteria</taxon>
        <taxon>Bacillati</taxon>
        <taxon>Actinomycetota</taxon>
        <taxon>Actinomycetes</taxon>
        <taxon>Kitasatosporales</taxon>
        <taxon>Streptomycetaceae</taxon>
        <taxon>Streptomyces</taxon>
        <taxon>Streptomyces violaceoruber group</taxon>
    </lineage>
</organism>
<dbReference type="InterPro" id="IPR051783">
    <property type="entry name" value="NAD(P)-dependent_oxidoreduct"/>
</dbReference>
<accession>A0A6G3TLS1</accession>
<protein>
    <submittedName>
        <fullName evidence="3">SDR family oxidoreductase</fullName>
    </submittedName>
</protein>
<dbReference type="AlphaFoldDB" id="A0A6G3TLS1"/>
<comment type="caution">
    <text evidence="3">The sequence shown here is derived from an EMBL/GenBank/DDBJ whole genome shotgun (WGS) entry which is preliminary data.</text>
</comment>
<dbReference type="InterPro" id="IPR036291">
    <property type="entry name" value="NAD(P)-bd_dom_sf"/>
</dbReference>
<proteinExistence type="predicted"/>
<reference evidence="3 4" key="1">
    <citation type="submission" date="2020-01" db="EMBL/GenBank/DDBJ databases">
        <title>Insect and environment-associated Actinomycetes.</title>
        <authorList>
            <person name="Currrie C."/>
            <person name="Chevrette M."/>
            <person name="Carlson C."/>
            <person name="Stubbendieck R."/>
            <person name="Wendt-Pienkowski E."/>
        </authorList>
    </citation>
    <scope>NUCLEOTIDE SEQUENCE [LARGE SCALE GENOMIC DNA]</scope>
    <source>
        <strain evidence="3 4">SID7739</strain>
    </source>
</reference>
<name>A0A6G3TLS1_9ACTN</name>
<dbReference type="InterPro" id="IPR001509">
    <property type="entry name" value="Epimerase_deHydtase"/>
</dbReference>
<dbReference type="EMBL" id="JAAGMQ010000911">
    <property type="protein sequence ID" value="NEC37533.1"/>
    <property type="molecule type" value="Genomic_DNA"/>
</dbReference>
<sequence length="319" mass="33037">MHVFVTGGTGHSGSHIIPELVAAGHEVTGLARSDTAAATLSALGAKVRRGDLRDLDGLEEAAVDSDGVIHVAHRQDLLPSGGIDAVAAAELPIVLAYGEALAGTGKPLVAAGSIGSPGTGRNLGRPSTEEDPALPVGDEHKGTLRARNVVETTVIGLAERGVRSSVVRIANIAHSTADRAGFLPTLIALAKEKGFAGYPGDGTNLWNAVHIRDAASLFRLALEKGPAGSYWHAVEDGGIPVREIAEAIGDRLGLPAVSVPLDELMLPGHFGFLTNIVTRSYPTSNLITRKTLGWEPAQPGLLADLDNGHYFPSTDVPAI</sequence>
<dbReference type="SUPFAM" id="SSF51735">
    <property type="entry name" value="NAD(P)-binding Rossmann-fold domains"/>
    <property type="match status" value="1"/>
</dbReference>
<dbReference type="PANTHER" id="PTHR48079:SF6">
    <property type="entry name" value="NAD(P)-BINDING DOMAIN-CONTAINING PROTEIN-RELATED"/>
    <property type="match status" value="1"/>
</dbReference>
<dbReference type="GO" id="GO:0004029">
    <property type="term" value="F:aldehyde dehydrogenase (NAD+) activity"/>
    <property type="evidence" value="ECO:0007669"/>
    <property type="project" value="TreeGrafter"/>
</dbReference>
<evidence type="ECO:0000256" key="1">
    <source>
        <dbReference type="SAM" id="MobiDB-lite"/>
    </source>
</evidence>
<dbReference type="RefSeq" id="WP_164278457.1">
    <property type="nucleotide sequence ID" value="NZ_JAAGMQ010000911.1"/>
</dbReference>
<gene>
    <name evidence="3" type="ORF">G3I66_30810</name>
</gene>
<dbReference type="Proteomes" id="UP000475666">
    <property type="component" value="Unassembled WGS sequence"/>
</dbReference>
<evidence type="ECO:0000313" key="4">
    <source>
        <dbReference type="Proteomes" id="UP000475666"/>
    </source>
</evidence>
<dbReference type="CDD" id="cd05262">
    <property type="entry name" value="SDR_a7"/>
    <property type="match status" value="1"/>
</dbReference>
<evidence type="ECO:0000313" key="3">
    <source>
        <dbReference type="EMBL" id="NEC37533.1"/>
    </source>
</evidence>
<dbReference type="Gene3D" id="3.40.50.720">
    <property type="entry name" value="NAD(P)-binding Rossmann-like Domain"/>
    <property type="match status" value="1"/>
</dbReference>
<evidence type="ECO:0000259" key="2">
    <source>
        <dbReference type="Pfam" id="PF01370"/>
    </source>
</evidence>
<feature type="domain" description="NAD-dependent epimerase/dehydratase" evidence="2">
    <location>
        <begin position="3"/>
        <end position="227"/>
    </location>
</feature>
<dbReference type="Pfam" id="PF01370">
    <property type="entry name" value="Epimerase"/>
    <property type="match status" value="1"/>
</dbReference>
<dbReference type="PANTHER" id="PTHR48079">
    <property type="entry name" value="PROTEIN YEEZ"/>
    <property type="match status" value="1"/>
</dbReference>
<feature type="region of interest" description="Disordered" evidence="1">
    <location>
        <begin position="111"/>
        <end position="139"/>
    </location>
</feature>